<reference evidence="3 4" key="2">
    <citation type="submission" date="2017-10" db="EMBL/GenBank/DDBJ databases">
        <authorList>
            <person name="Banno H."/>
            <person name="Chua N.-H."/>
        </authorList>
    </citation>
    <scope>NUCLEOTIDE SEQUENCE [LARGE SCALE GENOMIC DNA]</scope>
    <source>
        <strain evidence="3 4">JK626</strain>
    </source>
</reference>
<dbReference type="AlphaFoldDB" id="A0A2G3DUA2"/>
<evidence type="ECO:0000313" key="4">
    <source>
        <dbReference type="Proteomes" id="UP000225889"/>
    </source>
</evidence>
<accession>A0A2G3DUA2</accession>
<dbReference type="Gene3D" id="3.40.50.1240">
    <property type="entry name" value="Phosphoglycerate mutase-like"/>
    <property type="match status" value="1"/>
</dbReference>
<reference evidence="3 4" key="1">
    <citation type="submission" date="2017-10" db="EMBL/GenBank/DDBJ databases">
        <title>Resolving the taxonomy of Roseburia spp., Eubacterium rectale and Agathobacter spp. through phylogenomic analysis.</title>
        <authorList>
            <person name="Sheridan P.O."/>
            <person name="Walker A.W."/>
            <person name="Duncan S.H."/>
            <person name="Scott K.P."/>
            <person name="Toole P.W.O."/>
            <person name="Luis P."/>
            <person name="Flint H.J."/>
        </authorList>
    </citation>
    <scope>NUCLEOTIDE SEQUENCE [LARGE SCALE GENOMIC DNA]</scope>
    <source>
        <strain evidence="3 4">JK626</strain>
    </source>
</reference>
<dbReference type="PANTHER" id="PTHR48100">
    <property type="entry name" value="BROAD-SPECIFICITY PHOSPHATASE YOR283W-RELATED"/>
    <property type="match status" value="1"/>
</dbReference>
<organism evidence="3 4">
    <name type="scientific">Pseudobutyrivibrio ruminis</name>
    <dbReference type="NCBI Taxonomy" id="46206"/>
    <lineage>
        <taxon>Bacteria</taxon>
        <taxon>Bacillati</taxon>
        <taxon>Bacillota</taxon>
        <taxon>Clostridia</taxon>
        <taxon>Lachnospirales</taxon>
        <taxon>Lachnospiraceae</taxon>
        <taxon>Pseudobutyrivibrio</taxon>
    </lineage>
</organism>
<feature type="binding site" evidence="2">
    <location>
        <position position="56"/>
    </location>
    <ligand>
        <name>substrate</name>
    </ligand>
</feature>
<dbReference type="SUPFAM" id="SSF53254">
    <property type="entry name" value="Phosphoglycerate mutase-like"/>
    <property type="match status" value="1"/>
</dbReference>
<protein>
    <submittedName>
        <fullName evidence="3">Histidine phosphatase family protein</fullName>
    </submittedName>
</protein>
<comment type="caution">
    <text evidence="3">The sequence shown here is derived from an EMBL/GenBank/DDBJ whole genome shotgun (WGS) entry which is preliminary data.</text>
</comment>
<dbReference type="SMART" id="SM00855">
    <property type="entry name" value="PGAM"/>
    <property type="match status" value="1"/>
</dbReference>
<name>A0A2G3DUA2_9FIRM</name>
<evidence type="ECO:0000256" key="1">
    <source>
        <dbReference type="PIRSR" id="PIRSR613078-1"/>
    </source>
</evidence>
<dbReference type="InterPro" id="IPR013078">
    <property type="entry name" value="His_Pase_superF_clade-1"/>
</dbReference>
<proteinExistence type="predicted"/>
<feature type="binding site" evidence="2">
    <location>
        <begin position="10"/>
        <end position="17"/>
    </location>
    <ligand>
        <name>substrate</name>
    </ligand>
</feature>
<dbReference type="CDD" id="cd07067">
    <property type="entry name" value="HP_PGM_like"/>
    <property type="match status" value="1"/>
</dbReference>
<dbReference type="RefSeq" id="WP_099392246.1">
    <property type="nucleotide sequence ID" value="NZ_PDYF01000020.1"/>
</dbReference>
<dbReference type="GO" id="GO:0016791">
    <property type="term" value="F:phosphatase activity"/>
    <property type="evidence" value="ECO:0007669"/>
    <property type="project" value="TreeGrafter"/>
</dbReference>
<dbReference type="InterPro" id="IPR050275">
    <property type="entry name" value="PGM_Phosphatase"/>
</dbReference>
<gene>
    <name evidence="3" type="ORF">CSX01_09785</name>
</gene>
<evidence type="ECO:0000256" key="2">
    <source>
        <dbReference type="PIRSR" id="PIRSR613078-2"/>
    </source>
</evidence>
<dbReference type="Proteomes" id="UP000225889">
    <property type="component" value="Unassembled WGS sequence"/>
</dbReference>
<feature type="active site" description="Proton donor/acceptor" evidence="1">
    <location>
        <position position="78"/>
    </location>
</feature>
<evidence type="ECO:0000313" key="3">
    <source>
        <dbReference type="EMBL" id="PHU34473.1"/>
    </source>
</evidence>
<feature type="active site" description="Tele-phosphohistidine intermediate" evidence="1">
    <location>
        <position position="11"/>
    </location>
</feature>
<dbReference type="InterPro" id="IPR029033">
    <property type="entry name" value="His_PPase_superfam"/>
</dbReference>
<dbReference type="Pfam" id="PF00300">
    <property type="entry name" value="His_Phos_1"/>
    <property type="match status" value="1"/>
</dbReference>
<sequence>MIDKTITLIRHGKTSGNYEKRYVGITDEQMTMEGEREIHIRKYPEADIVFSSPLVRCVRTAKIIYPGKDIILIDDLRETDFGLFEGKNYKELSGNPDYQAWIDGGGVDAFPGGESREDASKRSLRGFYSLIQQAADYTNVSVICHGGTIMAILSQLFGGDYYSYHIENSEGFTFDLSSDGVYSGLHPRSFLR</sequence>
<dbReference type="EMBL" id="PDYF01000020">
    <property type="protein sequence ID" value="PHU34473.1"/>
    <property type="molecule type" value="Genomic_DNA"/>
</dbReference>